<dbReference type="Gene3D" id="6.20.340.10">
    <property type="match status" value="1"/>
</dbReference>
<organism evidence="1">
    <name type="scientific">Timema tahoe</name>
    <dbReference type="NCBI Taxonomy" id="61484"/>
    <lineage>
        <taxon>Eukaryota</taxon>
        <taxon>Metazoa</taxon>
        <taxon>Ecdysozoa</taxon>
        <taxon>Arthropoda</taxon>
        <taxon>Hexapoda</taxon>
        <taxon>Insecta</taxon>
        <taxon>Pterygota</taxon>
        <taxon>Neoptera</taxon>
        <taxon>Polyneoptera</taxon>
        <taxon>Phasmatodea</taxon>
        <taxon>Timematodea</taxon>
        <taxon>Timematoidea</taxon>
        <taxon>Timematidae</taxon>
        <taxon>Timema</taxon>
    </lineage>
</organism>
<dbReference type="EMBL" id="OE006606">
    <property type="protein sequence ID" value="CAD7462759.1"/>
    <property type="molecule type" value="Genomic_DNA"/>
</dbReference>
<proteinExistence type="predicted"/>
<name>A0A7R9IQV9_9NEOP</name>
<protein>
    <submittedName>
        <fullName evidence="1">Uncharacterized protein</fullName>
    </submittedName>
</protein>
<dbReference type="InterPro" id="IPR038562">
    <property type="entry name" value="Ribosomal_eL34_C_sf"/>
</dbReference>
<accession>A0A7R9IQV9</accession>
<evidence type="ECO:0000313" key="1">
    <source>
        <dbReference type="EMBL" id="CAD7462759.1"/>
    </source>
</evidence>
<gene>
    <name evidence="1" type="ORF">TTEB3V08_LOCUS10649</name>
</gene>
<reference evidence="1" key="1">
    <citation type="submission" date="2020-11" db="EMBL/GenBank/DDBJ databases">
        <authorList>
            <person name="Tran Van P."/>
        </authorList>
    </citation>
    <scope>NUCLEOTIDE SEQUENCE</scope>
</reference>
<sequence length="101" mass="10963">MSRQPEKPLIFSPAASLGVMFLDLKRTQLASSVGFPSPGRLSPEACPLSNFIPVLQLVSTLSPDNSRSQATIVRAFLIEEQKIVVKVLKAQQASAKAKKEK</sequence>
<dbReference type="AlphaFoldDB" id="A0A7R9IQV9"/>